<dbReference type="Gene3D" id="1.20.141.10">
    <property type="entry name" value="Chitosanase, subunit A, domain 1"/>
    <property type="match status" value="1"/>
</dbReference>
<dbReference type="SUPFAM" id="SSF53955">
    <property type="entry name" value="Lysozyme-like"/>
    <property type="match status" value="1"/>
</dbReference>
<dbReference type="Pfam" id="PF05838">
    <property type="entry name" value="Glyco_hydro_108"/>
    <property type="match status" value="1"/>
</dbReference>
<dbReference type="CDD" id="cd13926">
    <property type="entry name" value="N-acetylmuramidase_GH108"/>
    <property type="match status" value="1"/>
</dbReference>
<proteinExistence type="predicted"/>
<evidence type="ECO:0000313" key="4">
    <source>
        <dbReference type="Proteomes" id="UP000295832"/>
    </source>
</evidence>
<dbReference type="InterPro" id="IPR018537">
    <property type="entry name" value="Peptidoglycan-bd_3"/>
</dbReference>
<accession>A0A4V3GX47</accession>
<feature type="domain" description="Peptidoglycan binding" evidence="2">
    <location>
        <begin position="95"/>
        <end position="166"/>
    </location>
</feature>
<protein>
    <submittedName>
        <fullName evidence="3">Putative peptidoglycan binding protein</fullName>
    </submittedName>
</protein>
<dbReference type="Proteomes" id="UP000295832">
    <property type="component" value="Unassembled WGS sequence"/>
</dbReference>
<dbReference type="InterPro" id="IPR008565">
    <property type="entry name" value="TtsA-like_GH18_dom"/>
</dbReference>
<evidence type="ECO:0000259" key="1">
    <source>
        <dbReference type="Pfam" id="PF05838"/>
    </source>
</evidence>
<evidence type="ECO:0000313" key="3">
    <source>
        <dbReference type="EMBL" id="TDX46459.1"/>
    </source>
</evidence>
<comment type="caution">
    <text evidence="3">The sequence shown here is derived from an EMBL/GenBank/DDBJ whole genome shotgun (WGS) entry which is preliminary data.</text>
</comment>
<gene>
    <name evidence="3" type="ORF">C7959_14118</name>
</gene>
<reference evidence="3 4" key="1">
    <citation type="submission" date="2019-03" db="EMBL/GenBank/DDBJ databases">
        <title>Subsurface microbial communities from deep shales in Ohio and West Virginia, USA.</title>
        <authorList>
            <person name="Wrighton K."/>
        </authorList>
    </citation>
    <scope>NUCLEOTIDE SEQUENCE [LARGE SCALE GENOMIC DNA]</scope>
    <source>
        <strain evidence="3 4">MSL 6dP</strain>
    </source>
</reference>
<dbReference type="STRING" id="926561.GCA_000379025_02477"/>
<keyword evidence="4" id="KW-1185">Reference proteome</keyword>
<dbReference type="Pfam" id="PF09374">
    <property type="entry name" value="PG_binding_3"/>
    <property type="match status" value="1"/>
</dbReference>
<sequence length="168" mass="19553">MNKVFEKAFQKILRFEGRYSNEKYDHGGKTKYGISEKVAKRLGYDGDIEDLTIVDAKEIYYNHYWKNLNYHKIEDIDIAIESFDQAVNMGPRTATKHLQEAYNLLSDNEIEVDGIVGAVTLDAINNCPHPFELLQLLNIIQGIKYIEIVKKDKKQKKFIKGWLKRTLL</sequence>
<dbReference type="InterPro" id="IPR023346">
    <property type="entry name" value="Lysozyme-like_dom_sf"/>
</dbReference>
<name>A0A4V3GX47_9FIRM</name>
<organism evidence="3 4">
    <name type="scientific">Orenia marismortui</name>
    <dbReference type="NCBI Taxonomy" id="46469"/>
    <lineage>
        <taxon>Bacteria</taxon>
        <taxon>Bacillati</taxon>
        <taxon>Bacillota</taxon>
        <taxon>Clostridia</taxon>
        <taxon>Halanaerobiales</taxon>
        <taxon>Halobacteroidaceae</taxon>
        <taxon>Orenia</taxon>
    </lineage>
</organism>
<dbReference type="EMBL" id="SOEG01000041">
    <property type="protein sequence ID" value="TDX46459.1"/>
    <property type="molecule type" value="Genomic_DNA"/>
</dbReference>
<dbReference type="AlphaFoldDB" id="A0A4V3GX47"/>
<feature type="domain" description="TtsA-like Glycoside hydrolase family 108" evidence="1">
    <location>
        <begin position="9"/>
        <end position="90"/>
    </location>
</feature>
<dbReference type="RefSeq" id="WP_134118753.1">
    <property type="nucleotide sequence ID" value="NZ_SOEG01000041.1"/>
</dbReference>
<evidence type="ECO:0000259" key="2">
    <source>
        <dbReference type="Pfam" id="PF09374"/>
    </source>
</evidence>